<gene>
    <name evidence="3" type="ORF">BGO89_13370</name>
</gene>
<name>A0A1M3KV99_9BACT</name>
<dbReference type="EMBL" id="MKVH01000025">
    <property type="protein sequence ID" value="OJX56319.1"/>
    <property type="molecule type" value="Genomic_DNA"/>
</dbReference>
<keyword evidence="1" id="KW-0238">DNA-binding</keyword>
<comment type="caution">
    <text evidence="3">The sequence shown here is derived from an EMBL/GenBank/DDBJ whole genome shotgun (WGS) entry which is preliminary data.</text>
</comment>
<dbReference type="NCBIfam" id="TIGR01439">
    <property type="entry name" value="lp_hng_hel_AbrB"/>
    <property type="match status" value="1"/>
</dbReference>
<dbReference type="STRING" id="1895771.BGO89_13370"/>
<accession>A0A1M3KV99</accession>
<dbReference type="InterPro" id="IPR007159">
    <property type="entry name" value="SpoVT-AbrB_dom"/>
</dbReference>
<evidence type="ECO:0000256" key="1">
    <source>
        <dbReference type="PROSITE-ProRule" id="PRU01076"/>
    </source>
</evidence>
<dbReference type="AlphaFoldDB" id="A0A1M3KV99"/>
<reference evidence="3 4" key="1">
    <citation type="submission" date="2016-09" db="EMBL/GenBank/DDBJ databases">
        <title>Genome-resolved meta-omics ties microbial dynamics to process performance in biotechnology for thiocyanate degradation.</title>
        <authorList>
            <person name="Kantor R.S."/>
            <person name="Huddy R.J."/>
            <person name="Iyer R."/>
            <person name="Thomas B.C."/>
            <person name="Brown C.T."/>
            <person name="Anantharaman K."/>
            <person name="Tringe S."/>
            <person name="Hettich R.L."/>
            <person name="Harrison S.T."/>
            <person name="Banfield J.F."/>
        </authorList>
    </citation>
    <scope>NUCLEOTIDE SEQUENCE [LARGE SCALE GENOMIC DNA]</scope>
    <source>
        <strain evidence="3">59-99</strain>
    </source>
</reference>
<dbReference type="InterPro" id="IPR037914">
    <property type="entry name" value="SpoVT-AbrB_sf"/>
</dbReference>
<dbReference type="SUPFAM" id="SSF89447">
    <property type="entry name" value="AbrB/MazE/MraZ-like"/>
    <property type="match status" value="1"/>
</dbReference>
<dbReference type="GO" id="GO:0003677">
    <property type="term" value="F:DNA binding"/>
    <property type="evidence" value="ECO:0007669"/>
    <property type="project" value="UniProtKB-UniRule"/>
</dbReference>
<protein>
    <recommendedName>
        <fullName evidence="2">SpoVT-AbrB domain-containing protein</fullName>
    </recommendedName>
</protein>
<dbReference type="PROSITE" id="PS51740">
    <property type="entry name" value="SPOVT_ABRB"/>
    <property type="match status" value="1"/>
</dbReference>
<organism evidence="3 4">
    <name type="scientific">Candidatus Kapaibacterium thiocyanatum</name>
    <dbReference type="NCBI Taxonomy" id="1895771"/>
    <lineage>
        <taxon>Bacteria</taxon>
        <taxon>Pseudomonadati</taxon>
        <taxon>Candidatus Kapaibacteriota</taxon>
        <taxon>Candidatus Kapaibacteriia</taxon>
        <taxon>Candidatus Kapaibacteriales</taxon>
        <taxon>Candidatus Kapaibacteriaceae</taxon>
        <taxon>Candidatus Kapaibacterium</taxon>
    </lineage>
</organism>
<feature type="domain" description="SpoVT-AbrB" evidence="2">
    <location>
        <begin position="2"/>
        <end position="47"/>
    </location>
</feature>
<dbReference type="SMART" id="SM00966">
    <property type="entry name" value="SpoVT_AbrB"/>
    <property type="match status" value="1"/>
</dbReference>
<proteinExistence type="predicted"/>
<evidence type="ECO:0000259" key="2">
    <source>
        <dbReference type="PROSITE" id="PS51740"/>
    </source>
</evidence>
<evidence type="ECO:0000313" key="4">
    <source>
        <dbReference type="Proteomes" id="UP000184233"/>
    </source>
</evidence>
<evidence type="ECO:0000313" key="3">
    <source>
        <dbReference type="EMBL" id="OJX56319.1"/>
    </source>
</evidence>
<dbReference type="Gene3D" id="2.10.260.10">
    <property type="match status" value="1"/>
</dbReference>
<dbReference type="Pfam" id="PF04014">
    <property type="entry name" value="MazE_antitoxin"/>
    <property type="match status" value="1"/>
</dbReference>
<sequence>MSTTVTVSPKYQIVIPQEIRERMNIKPGQRVTFLEWRGGMLIVPVLSPDDAFGFLKGYDIRVEREKEDRD</sequence>
<dbReference type="Proteomes" id="UP000184233">
    <property type="component" value="Unassembled WGS sequence"/>
</dbReference>